<feature type="compositionally biased region" description="Low complexity" evidence="1">
    <location>
        <begin position="266"/>
        <end position="275"/>
    </location>
</feature>
<feature type="chain" id="PRO_5036192485" evidence="2">
    <location>
        <begin position="19"/>
        <end position="555"/>
    </location>
</feature>
<evidence type="ECO:0000313" key="4">
    <source>
        <dbReference type="EMBL" id="CAE0718816.1"/>
    </source>
</evidence>
<dbReference type="EMBL" id="HBIX01015946">
    <property type="protein sequence ID" value="CAE0718814.1"/>
    <property type="molecule type" value="Transcribed_RNA"/>
</dbReference>
<feature type="region of interest" description="Disordered" evidence="1">
    <location>
        <begin position="264"/>
        <end position="284"/>
    </location>
</feature>
<feature type="region of interest" description="Disordered" evidence="1">
    <location>
        <begin position="455"/>
        <end position="484"/>
    </location>
</feature>
<feature type="compositionally biased region" description="Low complexity" evidence="1">
    <location>
        <begin position="388"/>
        <end position="401"/>
    </location>
</feature>
<keyword evidence="2" id="KW-0732">Signal</keyword>
<dbReference type="EMBL" id="HBIX01015948">
    <property type="protein sequence ID" value="CAE0718816.1"/>
    <property type="molecule type" value="Transcribed_RNA"/>
</dbReference>
<reference evidence="4" key="1">
    <citation type="submission" date="2021-01" db="EMBL/GenBank/DDBJ databases">
        <authorList>
            <person name="Corre E."/>
            <person name="Pelletier E."/>
            <person name="Niang G."/>
            <person name="Scheremetjew M."/>
            <person name="Finn R."/>
            <person name="Kale V."/>
            <person name="Holt S."/>
            <person name="Cochrane G."/>
            <person name="Meng A."/>
            <person name="Brown T."/>
            <person name="Cohen L."/>
        </authorList>
    </citation>
    <scope>NUCLEOTIDE SEQUENCE</scope>
    <source>
        <strain evidence="4">10249 10 AB</strain>
    </source>
</reference>
<sequence>MLYPKQIAACSCWLLAAATFVNVNVRTNIVDALSSSLSSSPNPKRPILSLTGSGDVSGFLYGKLQRATSLYGSGLVGPATAVVHGDRDLVELGGNRNSRNVADQTQQRKDLDRLLWNRFGMATCEGVVEREDLLTKPSYLKPRLSELQNTLVFLDATTRGMKTKRSGASGAGASAGASASTTNAGTIAAAGLGDLLSGLWGGPKQKKSSLPLPLPANKKKSKQCWLDVDLVKSAIAGGSRVFVVCESKDTAYIARTLNKCLSSIPTSTSTSTTTETETEASGSIVTIVSPEDNVILGGSSSDDGYDTDEADASWKSLRPQDLEGELLQAVSVRNASKDFESPAATTNEHERKRNDKRNDDTKTPATTKTPADNGSKARLAAASAEYIAPPAKKNNKQNQKQKQQHPKGTLLSLSRHDLAEVCVQCALRLPTTTAATGTGTATKTNHQLRVVRVIPCGTGNDSDQNTRQTQQDPNNNNEWTERPNQNYFSMMGGKQTKGREGVVASVNWVKTLEPMVLPGGNAAAAAADNTGTGISTAVNGETGGVIAFPKRPSAM</sequence>
<accession>A0A6U9Z709</accession>
<feature type="compositionally biased region" description="Low complexity" evidence="1">
    <location>
        <begin position="363"/>
        <end position="372"/>
    </location>
</feature>
<organism evidence="4">
    <name type="scientific">Pseudo-nitzschia australis</name>
    <dbReference type="NCBI Taxonomy" id="44445"/>
    <lineage>
        <taxon>Eukaryota</taxon>
        <taxon>Sar</taxon>
        <taxon>Stramenopiles</taxon>
        <taxon>Ochrophyta</taxon>
        <taxon>Bacillariophyta</taxon>
        <taxon>Bacillariophyceae</taxon>
        <taxon>Bacillariophycidae</taxon>
        <taxon>Bacillariales</taxon>
        <taxon>Bacillariaceae</taxon>
        <taxon>Pseudo-nitzschia</taxon>
    </lineage>
</organism>
<feature type="compositionally biased region" description="Basic and acidic residues" evidence="1">
    <location>
        <begin position="347"/>
        <end position="362"/>
    </location>
</feature>
<proteinExistence type="predicted"/>
<evidence type="ECO:0000256" key="1">
    <source>
        <dbReference type="SAM" id="MobiDB-lite"/>
    </source>
</evidence>
<evidence type="ECO:0000313" key="3">
    <source>
        <dbReference type="EMBL" id="CAE0718814.1"/>
    </source>
</evidence>
<gene>
    <name evidence="3" type="ORF">PAUS00366_LOCUS11568</name>
    <name evidence="4" type="ORF">PAUS00366_LOCUS11570</name>
</gene>
<evidence type="ECO:0000256" key="2">
    <source>
        <dbReference type="SAM" id="SignalP"/>
    </source>
</evidence>
<dbReference type="AlphaFoldDB" id="A0A6U9Z709"/>
<name>A0A6U9Z709_9STRA</name>
<feature type="region of interest" description="Disordered" evidence="1">
    <location>
        <begin position="388"/>
        <end position="407"/>
    </location>
</feature>
<feature type="compositionally biased region" description="Polar residues" evidence="1">
    <location>
        <begin position="459"/>
        <end position="484"/>
    </location>
</feature>
<protein>
    <submittedName>
        <fullName evidence="4">Uncharacterized protein</fullName>
    </submittedName>
</protein>
<feature type="region of interest" description="Disordered" evidence="1">
    <location>
        <begin position="333"/>
        <end position="379"/>
    </location>
</feature>
<feature type="signal peptide" evidence="2">
    <location>
        <begin position="1"/>
        <end position="18"/>
    </location>
</feature>